<reference evidence="2" key="1">
    <citation type="journal article" date="2015" name="Nature">
        <title>Complex archaea that bridge the gap between prokaryotes and eukaryotes.</title>
        <authorList>
            <person name="Spang A."/>
            <person name="Saw J.H."/>
            <person name="Jorgensen S.L."/>
            <person name="Zaremba-Niedzwiedzka K."/>
            <person name="Martijn J."/>
            <person name="Lind A.E."/>
            <person name="van Eijk R."/>
            <person name="Schleper C."/>
            <person name="Guy L."/>
            <person name="Ettema T.J."/>
        </authorList>
    </citation>
    <scope>NUCLEOTIDE SEQUENCE</scope>
</reference>
<feature type="region of interest" description="Disordered" evidence="1">
    <location>
        <begin position="1"/>
        <end position="94"/>
    </location>
</feature>
<evidence type="ECO:0000256" key="1">
    <source>
        <dbReference type="SAM" id="MobiDB-lite"/>
    </source>
</evidence>
<dbReference type="EMBL" id="LAZR01004714">
    <property type="protein sequence ID" value="KKN06234.1"/>
    <property type="molecule type" value="Genomic_DNA"/>
</dbReference>
<comment type="caution">
    <text evidence="2">The sequence shown here is derived from an EMBL/GenBank/DDBJ whole genome shotgun (WGS) entry which is preliminary data.</text>
</comment>
<feature type="compositionally biased region" description="Basic residues" evidence="1">
    <location>
        <begin position="84"/>
        <end position="94"/>
    </location>
</feature>
<proteinExistence type="predicted"/>
<gene>
    <name evidence="2" type="ORF">LCGC14_1079400</name>
</gene>
<feature type="compositionally biased region" description="Basic and acidic residues" evidence="1">
    <location>
        <begin position="1"/>
        <end position="13"/>
    </location>
</feature>
<dbReference type="AlphaFoldDB" id="A0A0F9MKD5"/>
<name>A0A0F9MKD5_9ZZZZ</name>
<accession>A0A0F9MKD5</accession>
<dbReference type="InterPro" id="IPR021327">
    <property type="entry name" value="DUF2934"/>
</dbReference>
<evidence type="ECO:0000313" key="2">
    <source>
        <dbReference type="EMBL" id="KKN06234.1"/>
    </source>
</evidence>
<organism evidence="2">
    <name type="scientific">marine sediment metagenome</name>
    <dbReference type="NCBI Taxonomy" id="412755"/>
    <lineage>
        <taxon>unclassified sequences</taxon>
        <taxon>metagenomes</taxon>
        <taxon>ecological metagenomes</taxon>
    </lineage>
</organism>
<sequence length="94" mass="9954">MDIDQNKRVEERAYSLWEEAGRPEGGAEEFWHRAEQEITGGQTETSDAPGVADAPGEEASAASFARDLEPGDAGDAKPAPPAKGKAKSRAKKTA</sequence>
<dbReference type="Pfam" id="PF11154">
    <property type="entry name" value="DUF2934"/>
    <property type="match status" value="1"/>
</dbReference>
<evidence type="ECO:0008006" key="3">
    <source>
        <dbReference type="Google" id="ProtNLM"/>
    </source>
</evidence>
<protein>
    <recommendedName>
        <fullName evidence="3">DUF2934 domain-containing protein</fullName>
    </recommendedName>
</protein>